<dbReference type="Gene3D" id="1.20.1720.10">
    <property type="entry name" value="Multidrug resistance protein D"/>
    <property type="match status" value="1"/>
</dbReference>
<evidence type="ECO:0000256" key="5">
    <source>
        <dbReference type="ARBA" id="ARBA00022449"/>
    </source>
</evidence>
<keyword evidence="11 14" id="KW-0472">Membrane</keyword>
<dbReference type="InterPro" id="IPR036259">
    <property type="entry name" value="MFS_trans_sf"/>
</dbReference>
<feature type="transmembrane region" description="Helical" evidence="14">
    <location>
        <begin position="81"/>
        <end position="101"/>
    </location>
</feature>
<evidence type="ECO:0000313" key="17">
    <source>
        <dbReference type="Proteomes" id="UP000435910"/>
    </source>
</evidence>
<comment type="similarity">
    <text evidence="3">Belongs to the major facilitator superfamily. TCR/Tet family.</text>
</comment>
<feature type="transmembrane region" description="Helical" evidence="14">
    <location>
        <begin position="49"/>
        <end position="69"/>
    </location>
</feature>
<keyword evidence="4" id="KW-0813">Transport</keyword>
<organism evidence="16 17">
    <name type="scientific">Bacillus licheniformis</name>
    <dbReference type="NCBI Taxonomy" id="1402"/>
    <lineage>
        <taxon>Bacteria</taxon>
        <taxon>Bacillati</taxon>
        <taxon>Bacillota</taxon>
        <taxon>Bacilli</taxon>
        <taxon>Bacillales</taxon>
        <taxon>Bacillaceae</taxon>
        <taxon>Bacillus</taxon>
    </lineage>
</organism>
<evidence type="ECO:0000256" key="13">
    <source>
        <dbReference type="ARBA" id="ARBA00040630"/>
    </source>
</evidence>
<protein>
    <recommendedName>
        <fullName evidence="13">Tetracycline resistance protein</fullName>
    </recommendedName>
</protein>
<name>A0A8B5YAD1_BACLI</name>
<evidence type="ECO:0000256" key="3">
    <source>
        <dbReference type="ARBA" id="ARBA00007520"/>
    </source>
</evidence>
<evidence type="ECO:0000313" key="16">
    <source>
        <dbReference type="EMBL" id="TWL25463.1"/>
    </source>
</evidence>
<dbReference type="GO" id="GO:0046677">
    <property type="term" value="P:response to antibiotic"/>
    <property type="evidence" value="ECO:0007669"/>
    <property type="project" value="UniProtKB-KW"/>
</dbReference>
<dbReference type="Pfam" id="PF07690">
    <property type="entry name" value="MFS_1"/>
    <property type="match status" value="1"/>
</dbReference>
<dbReference type="GO" id="GO:0005886">
    <property type="term" value="C:plasma membrane"/>
    <property type="evidence" value="ECO:0007669"/>
    <property type="project" value="UniProtKB-SubCell"/>
</dbReference>
<dbReference type="GeneID" id="92861466"/>
<dbReference type="InterPro" id="IPR020846">
    <property type="entry name" value="MFS_dom"/>
</dbReference>
<evidence type="ECO:0000259" key="15">
    <source>
        <dbReference type="PROSITE" id="PS50850"/>
    </source>
</evidence>
<proteinExistence type="inferred from homology"/>
<dbReference type="AlphaFoldDB" id="A0A8B5YAD1"/>
<reference evidence="16 17" key="1">
    <citation type="submission" date="2019-06" db="EMBL/GenBank/DDBJ databases">
        <title>Genome sequence analysis of &gt;100 Bacillus licheniformis strains suggests intrinsic resistance to this species.</title>
        <authorList>
            <person name="Wels M."/>
            <person name="Siezen R.J."/>
            <person name="Johansen E."/>
            <person name="Stuer-Lauridsen B."/>
            <person name="Bjerre K."/>
            <person name="Nielsen B.K.K."/>
        </authorList>
    </citation>
    <scope>NUCLEOTIDE SEQUENCE [LARGE SCALE GENOMIC DNA]</scope>
    <source>
        <strain evidence="16 17">BAC-16736</strain>
    </source>
</reference>
<dbReference type="GO" id="GO:0015297">
    <property type="term" value="F:antiporter activity"/>
    <property type="evidence" value="ECO:0007669"/>
    <property type="project" value="UniProtKB-KW"/>
</dbReference>
<evidence type="ECO:0000256" key="12">
    <source>
        <dbReference type="ARBA" id="ARBA00023251"/>
    </source>
</evidence>
<evidence type="ECO:0000256" key="7">
    <source>
        <dbReference type="ARBA" id="ARBA00022692"/>
    </source>
</evidence>
<accession>A0A8B5YAD1</accession>
<dbReference type="SUPFAM" id="SSF103473">
    <property type="entry name" value="MFS general substrate transporter"/>
    <property type="match status" value="1"/>
</dbReference>
<feature type="transmembrane region" description="Helical" evidence="14">
    <location>
        <begin position="107"/>
        <end position="128"/>
    </location>
</feature>
<feature type="transmembrane region" description="Helical" evidence="14">
    <location>
        <begin position="15"/>
        <end position="37"/>
    </location>
</feature>
<keyword evidence="10" id="KW-0406">Ion transport</keyword>
<dbReference type="InterPro" id="IPR011701">
    <property type="entry name" value="MFS"/>
</dbReference>
<evidence type="ECO:0000256" key="11">
    <source>
        <dbReference type="ARBA" id="ARBA00023136"/>
    </source>
</evidence>
<dbReference type="PRINTS" id="PR01036">
    <property type="entry name" value="TCRTETB"/>
</dbReference>
<dbReference type="PROSITE" id="PS50850">
    <property type="entry name" value="MFS"/>
    <property type="match status" value="1"/>
</dbReference>
<evidence type="ECO:0000256" key="10">
    <source>
        <dbReference type="ARBA" id="ARBA00023065"/>
    </source>
</evidence>
<feature type="transmembrane region" description="Helical" evidence="14">
    <location>
        <begin position="140"/>
        <end position="162"/>
    </location>
</feature>
<evidence type="ECO:0000256" key="1">
    <source>
        <dbReference type="ARBA" id="ARBA00003279"/>
    </source>
</evidence>
<keyword evidence="9 14" id="KW-1133">Transmembrane helix</keyword>
<keyword evidence="8" id="KW-0375">Hydrogen ion transport</keyword>
<keyword evidence="7 14" id="KW-0812">Transmembrane</keyword>
<dbReference type="PANTHER" id="PTHR23501:SF188">
    <property type="entry name" value="TETRACYCLINE RESISTANCE PROTEIN"/>
    <property type="match status" value="1"/>
</dbReference>
<feature type="domain" description="Major facilitator superfamily (MFS) profile" evidence="15">
    <location>
        <begin position="15"/>
        <end position="187"/>
    </location>
</feature>
<evidence type="ECO:0000256" key="4">
    <source>
        <dbReference type="ARBA" id="ARBA00022448"/>
    </source>
</evidence>
<keyword evidence="6" id="KW-1003">Cell membrane</keyword>
<dbReference type="EMBL" id="NILC01000026">
    <property type="protein sequence ID" value="TWL25463.1"/>
    <property type="molecule type" value="Genomic_DNA"/>
</dbReference>
<dbReference type="Proteomes" id="UP000435910">
    <property type="component" value="Unassembled WGS sequence"/>
</dbReference>
<sequence length="187" mass="19964">MKNSKIQTFKHQKKAFWWLSFVAFFSVMNETVFNVALPDIKNQFGVSPAAANWVNTSFIISFAAGSVVYSRLSDMYGVRKLFVAGLLIYGGGSFMGLLAQAYFPAVIFARFVQGSGASAVPALILVIITRYVRPEGRGKAFGIVGSLVAMGEGIGPAIGGMIDCTLYSLVVSVYSADGSADGDSFLL</sequence>
<comment type="caution">
    <text evidence="16">The sequence shown here is derived from an EMBL/GenBank/DDBJ whole genome shotgun (WGS) entry which is preliminary data.</text>
</comment>
<dbReference type="PANTHER" id="PTHR23501">
    <property type="entry name" value="MAJOR FACILITATOR SUPERFAMILY"/>
    <property type="match status" value="1"/>
</dbReference>
<evidence type="ECO:0000256" key="9">
    <source>
        <dbReference type="ARBA" id="ARBA00022989"/>
    </source>
</evidence>
<keyword evidence="5" id="KW-0050">Antiport</keyword>
<dbReference type="RefSeq" id="WP_003181998.1">
    <property type="nucleotide sequence ID" value="NZ_BOQU01000001.1"/>
</dbReference>
<dbReference type="GO" id="GO:1902600">
    <property type="term" value="P:proton transmembrane transport"/>
    <property type="evidence" value="ECO:0007669"/>
    <property type="project" value="UniProtKB-KW"/>
</dbReference>
<keyword evidence="12" id="KW-0046">Antibiotic resistance</keyword>
<evidence type="ECO:0000256" key="6">
    <source>
        <dbReference type="ARBA" id="ARBA00022475"/>
    </source>
</evidence>
<evidence type="ECO:0000256" key="8">
    <source>
        <dbReference type="ARBA" id="ARBA00022781"/>
    </source>
</evidence>
<evidence type="ECO:0000256" key="2">
    <source>
        <dbReference type="ARBA" id="ARBA00004651"/>
    </source>
</evidence>
<gene>
    <name evidence="16" type="ORF">CHCC16736_4346</name>
</gene>
<evidence type="ECO:0000256" key="14">
    <source>
        <dbReference type="SAM" id="Phobius"/>
    </source>
</evidence>
<comment type="function">
    <text evidence="1">Resistance to tetracycline by an active tetracycline efflux. This is an energy-dependent process that decreases the accumulation of the antibiotic in whole cells. This protein functions as a metal-tetracycline/H(+) antiporter.</text>
</comment>
<comment type="subcellular location">
    <subcellularLocation>
        <location evidence="2">Cell membrane</location>
        <topology evidence="2">Multi-pass membrane protein</topology>
    </subcellularLocation>
</comment>